<dbReference type="SUPFAM" id="SSF140804">
    <property type="entry name" value="YidB-like"/>
    <property type="match status" value="1"/>
</dbReference>
<evidence type="ECO:0000313" key="2">
    <source>
        <dbReference type="Proteomes" id="UP000573499"/>
    </source>
</evidence>
<dbReference type="InterPro" id="IPR045372">
    <property type="entry name" value="YidB"/>
</dbReference>
<dbReference type="InterPro" id="IPR027405">
    <property type="entry name" value="YidB-like"/>
</dbReference>
<name>A0A7W2F8K7_9BURK</name>
<proteinExistence type="predicted"/>
<reference evidence="1 2" key="1">
    <citation type="submission" date="2020-07" db="EMBL/GenBank/DDBJ databases">
        <title>Novel species isolated from subtropical streams in China.</title>
        <authorList>
            <person name="Lu H."/>
        </authorList>
    </citation>
    <scope>NUCLEOTIDE SEQUENCE [LARGE SCALE GENOMIC DNA]</scope>
    <source>
        <strain evidence="1 2">LX47W</strain>
    </source>
</reference>
<accession>A0A7W2F8K7</accession>
<dbReference type="Pfam" id="PF20159">
    <property type="entry name" value="YidB"/>
    <property type="match status" value="1"/>
</dbReference>
<dbReference type="EMBL" id="JACEZU010000003">
    <property type="protein sequence ID" value="MBA5687130.1"/>
    <property type="molecule type" value="Genomic_DNA"/>
</dbReference>
<organism evidence="1 2">
    <name type="scientific">Rugamonas apoptosis</name>
    <dbReference type="NCBI Taxonomy" id="2758570"/>
    <lineage>
        <taxon>Bacteria</taxon>
        <taxon>Pseudomonadati</taxon>
        <taxon>Pseudomonadota</taxon>
        <taxon>Betaproteobacteria</taxon>
        <taxon>Burkholderiales</taxon>
        <taxon>Oxalobacteraceae</taxon>
        <taxon>Telluria group</taxon>
        <taxon>Rugamonas</taxon>
    </lineage>
</organism>
<dbReference type="AlphaFoldDB" id="A0A7W2F8K7"/>
<comment type="caution">
    <text evidence="1">The sequence shown here is derived from an EMBL/GenBank/DDBJ whole genome shotgun (WGS) entry which is preliminary data.</text>
</comment>
<gene>
    <name evidence="1" type="ORF">H3H39_08690</name>
</gene>
<sequence length="138" mass="13521">MGLLDQLVGQVAAAAGGQGQDGASQGGLMDGVMTMINNAGGVPALLEQLKASGLGDQVASWVGTGDNLPVSASQLADALGAGHLAQVAQQAGVEPQHAASGLAQLLPQLIDQLSPGGQMPEGNLLSQGLSMLAGKFLG</sequence>
<dbReference type="Proteomes" id="UP000573499">
    <property type="component" value="Unassembled WGS sequence"/>
</dbReference>
<dbReference type="Gene3D" id="1.10.10.690">
    <property type="entry name" value="YidB-like"/>
    <property type="match status" value="1"/>
</dbReference>
<protein>
    <submittedName>
        <fullName evidence="1">DUF937 domain-containing protein</fullName>
    </submittedName>
</protein>
<keyword evidence="2" id="KW-1185">Reference proteome</keyword>
<evidence type="ECO:0000313" key="1">
    <source>
        <dbReference type="EMBL" id="MBA5687130.1"/>
    </source>
</evidence>